<dbReference type="Proteomes" id="UP000030765">
    <property type="component" value="Unassembled WGS sequence"/>
</dbReference>
<gene>
    <name evidence="1" type="ORF">ZHAS_00004190</name>
</gene>
<evidence type="ECO:0000313" key="2">
    <source>
        <dbReference type="EnsemblMetazoa" id="ASIC004190-PA"/>
    </source>
</evidence>
<reference evidence="2" key="2">
    <citation type="submission" date="2020-05" db="UniProtKB">
        <authorList>
            <consortium name="EnsemblMetazoa"/>
        </authorList>
    </citation>
    <scope>IDENTIFICATION</scope>
</reference>
<organism evidence="1">
    <name type="scientific">Anopheles sinensis</name>
    <name type="common">Mosquito</name>
    <dbReference type="NCBI Taxonomy" id="74873"/>
    <lineage>
        <taxon>Eukaryota</taxon>
        <taxon>Metazoa</taxon>
        <taxon>Ecdysozoa</taxon>
        <taxon>Arthropoda</taxon>
        <taxon>Hexapoda</taxon>
        <taxon>Insecta</taxon>
        <taxon>Pterygota</taxon>
        <taxon>Neoptera</taxon>
        <taxon>Endopterygota</taxon>
        <taxon>Diptera</taxon>
        <taxon>Nematocera</taxon>
        <taxon>Culicoidea</taxon>
        <taxon>Culicidae</taxon>
        <taxon>Anophelinae</taxon>
        <taxon>Anopheles</taxon>
    </lineage>
</organism>
<dbReference type="AlphaFoldDB" id="A0A084VG98"/>
<evidence type="ECO:0000313" key="3">
    <source>
        <dbReference type="Proteomes" id="UP000030765"/>
    </source>
</evidence>
<dbReference type="EnsemblMetazoa" id="ASIC004190-RA">
    <property type="protein sequence ID" value="ASIC004190-PA"/>
    <property type="gene ID" value="ASIC004190"/>
</dbReference>
<dbReference type="EMBL" id="KE524812">
    <property type="protein sequence ID" value="KFB36992.1"/>
    <property type="molecule type" value="Genomic_DNA"/>
</dbReference>
<accession>A0A084VG98</accession>
<dbReference type="VEuPathDB" id="VectorBase:ASIC004190"/>
<dbReference type="EMBL" id="ATLV01012732">
    <property type="status" value="NOT_ANNOTATED_CDS"/>
    <property type="molecule type" value="Genomic_DNA"/>
</dbReference>
<keyword evidence="3" id="KW-1185">Reference proteome</keyword>
<sequence length="208" mass="23118">METIDAAKTSVYDALRSMGSRSNALTFPIRSYEPRNHGQKCPMQALSRRYGGGKIYRFRTRECDTDISTAFQLLNFHSLNSPNNAFQARGRKIDCTHFRHSSLDKHQGCGPMPAAPCIAPPAPTNTVEVNAPKTILFPYAFPLCLFHTSEGKIHASDGVTRNLYSRVRESARFHLASAGRGHSTPPTEFSCGLRAQENAFQAFVHMLD</sequence>
<reference evidence="1 3" key="1">
    <citation type="journal article" date="2014" name="BMC Genomics">
        <title>Genome sequence of Anopheles sinensis provides insight into genetics basis of mosquito competence for malaria parasites.</title>
        <authorList>
            <person name="Zhou D."/>
            <person name="Zhang D."/>
            <person name="Ding G."/>
            <person name="Shi L."/>
            <person name="Hou Q."/>
            <person name="Ye Y."/>
            <person name="Xu Y."/>
            <person name="Zhou H."/>
            <person name="Xiong C."/>
            <person name="Li S."/>
            <person name="Yu J."/>
            <person name="Hong S."/>
            <person name="Yu X."/>
            <person name="Zou P."/>
            <person name="Chen C."/>
            <person name="Chang X."/>
            <person name="Wang W."/>
            <person name="Lv Y."/>
            <person name="Sun Y."/>
            <person name="Ma L."/>
            <person name="Shen B."/>
            <person name="Zhu C."/>
        </authorList>
    </citation>
    <scope>NUCLEOTIDE SEQUENCE [LARGE SCALE GENOMIC DNA]</scope>
</reference>
<proteinExistence type="predicted"/>
<evidence type="ECO:0000313" key="1">
    <source>
        <dbReference type="EMBL" id="KFB36992.1"/>
    </source>
</evidence>
<name>A0A084VG98_ANOSI</name>
<protein>
    <submittedName>
        <fullName evidence="1 2">NACHT, LRR and PYD domains-containing protein 14-like protein</fullName>
    </submittedName>
</protein>